<feature type="domain" description="Glycosyl transferase family 28 C-terminal" evidence="12">
    <location>
        <begin position="188"/>
        <end position="339"/>
    </location>
</feature>
<accession>A0ABS7DBC4</accession>
<comment type="subcellular location">
    <subcellularLocation>
        <location evidence="10">Cell membrane</location>
        <topology evidence="10">Peripheral membrane protein</topology>
        <orientation evidence="10">Cytoplasmic side</orientation>
    </subcellularLocation>
</comment>
<dbReference type="EMBL" id="JAHZIJ010000020">
    <property type="protein sequence ID" value="MBW7477084.1"/>
    <property type="molecule type" value="Genomic_DNA"/>
</dbReference>
<dbReference type="Pfam" id="PF04101">
    <property type="entry name" value="Glyco_tran_28_C"/>
    <property type="match status" value="1"/>
</dbReference>
<comment type="caution">
    <text evidence="13">The sequence shown here is derived from an EMBL/GenBank/DDBJ whole genome shotgun (WGS) entry which is preliminary data.</text>
</comment>
<dbReference type="HAMAP" id="MF_00033">
    <property type="entry name" value="MurG"/>
    <property type="match status" value="1"/>
</dbReference>
<keyword evidence="8 10" id="KW-0131">Cell cycle</keyword>
<dbReference type="Gene3D" id="3.40.50.2000">
    <property type="entry name" value="Glycogen Phosphorylase B"/>
    <property type="match status" value="2"/>
</dbReference>
<feature type="binding site" evidence="10">
    <location>
        <position position="289"/>
    </location>
    <ligand>
        <name>UDP-N-acetyl-alpha-D-glucosamine</name>
        <dbReference type="ChEBI" id="CHEBI:57705"/>
    </ligand>
</feature>
<evidence type="ECO:0000256" key="10">
    <source>
        <dbReference type="HAMAP-Rule" id="MF_00033"/>
    </source>
</evidence>
<keyword evidence="1 10" id="KW-1003">Cell membrane</keyword>
<feature type="domain" description="Glycosyltransferase family 28 N-terminal" evidence="11">
    <location>
        <begin position="4"/>
        <end position="141"/>
    </location>
</feature>
<feature type="binding site" evidence="10">
    <location>
        <position position="195"/>
    </location>
    <ligand>
        <name>UDP-N-acetyl-alpha-D-glucosamine</name>
        <dbReference type="ChEBI" id="CHEBI:57705"/>
    </ligand>
</feature>
<evidence type="ECO:0000256" key="2">
    <source>
        <dbReference type="ARBA" id="ARBA00022618"/>
    </source>
</evidence>
<evidence type="ECO:0000313" key="13">
    <source>
        <dbReference type="EMBL" id="MBW7477084.1"/>
    </source>
</evidence>
<evidence type="ECO:0000256" key="9">
    <source>
        <dbReference type="ARBA" id="ARBA00023316"/>
    </source>
</evidence>
<dbReference type="CDD" id="cd03785">
    <property type="entry name" value="GT28_MurG"/>
    <property type="match status" value="1"/>
</dbReference>
<evidence type="ECO:0000259" key="12">
    <source>
        <dbReference type="Pfam" id="PF04101"/>
    </source>
</evidence>
<dbReference type="InterPro" id="IPR004276">
    <property type="entry name" value="GlycoTrans_28_N"/>
</dbReference>
<keyword evidence="5 10" id="KW-0133">Cell shape</keyword>
<dbReference type="NCBIfam" id="NF009102">
    <property type="entry name" value="PRK12446.1"/>
    <property type="match status" value="1"/>
</dbReference>
<comment type="catalytic activity">
    <reaction evidence="10">
        <text>di-trans,octa-cis-undecaprenyl diphospho-N-acetyl-alpha-D-muramoyl-L-alanyl-D-glutamyl-meso-2,6-diaminopimeloyl-D-alanyl-D-alanine + UDP-N-acetyl-alpha-D-glucosamine = di-trans,octa-cis-undecaprenyl diphospho-[N-acetyl-alpha-D-glucosaminyl-(1-&gt;4)]-N-acetyl-alpha-D-muramoyl-L-alanyl-D-glutamyl-meso-2,6-diaminopimeloyl-D-alanyl-D-alanine + UDP + H(+)</text>
        <dbReference type="Rhea" id="RHEA:31227"/>
        <dbReference type="ChEBI" id="CHEBI:15378"/>
        <dbReference type="ChEBI" id="CHEBI:57705"/>
        <dbReference type="ChEBI" id="CHEBI:58223"/>
        <dbReference type="ChEBI" id="CHEBI:61387"/>
        <dbReference type="ChEBI" id="CHEBI:61388"/>
        <dbReference type="EC" id="2.4.1.227"/>
    </reaction>
</comment>
<evidence type="ECO:0000256" key="7">
    <source>
        <dbReference type="ARBA" id="ARBA00023136"/>
    </source>
</evidence>
<protein>
    <recommendedName>
        <fullName evidence="10">UDP-N-acetylglucosamine--N-acetylmuramyl-(pentapeptide) pyrophosphoryl-undecaprenol N-acetylglucosamine transferase</fullName>
        <ecNumber evidence="10">2.4.1.227</ecNumber>
    </recommendedName>
    <alternativeName>
        <fullName evidence="10">Undecaprenyl-PP-MurNAc-pentapeptide-UDPGlcNAc GlcNAc transferase</fullName>
    </alternativeName>
</protein>
<feature type="binding site" evidence="10">
    <location>
        <position position="165"/>
    </location>
    <ligand>
        <name>UDP-N-acetyl-alpha-D-glucosamine</name>
        <dbReference type="ChEBI" id="CHEBI:57705"/>
    </ligand>
</feature>
<keyword evidence="9 10" id="KW-0961">Cell wall biogenesis/degradation</keyword>
<dbReference type="PANTHER" id="PTHR21015:SF27">
    <property type="entry name" value="UDP-N-ACETYLGLUCOSAMINE--N-ACETYLMURAMYL-(PENTAPEPTIDE) PYROPHOSPHORYL-UNDECAPRENOL N-ACETYLGLUCOSAMINE TRANSFERASE"/>
    <property type="match status" value="1"/>
</dbReference>
<comment type="function">
    <text evidence="10">Cell wall formation. Catalyzes the transfer of a GlcNAc subunit on undecaprenyl-pyrophosphoryl-MurNAc-pentapeptide (lipid intermediate I) to form undecaprenyl-pyrophosphoryl-MurNAc-(pentapeptide)GlcNAc (lipid intermediate II).</text>
</comment>
<keyword evidence="6 10" id="KW-0573">Peptidoglycan synthesis</keyword>
<evidence type="ECO:0000259" key="11">
    <source>
        <dbReference type="Pfam" id="PF03033"/>
    </source>
</evidence>
<evidence type="ECO:0000256" key="1">
    <source>
        <dbReference type="ARBA" id="ARBA00022475"/>
    </source>
</evidence>
<evidence type="ECO:0000256" key="8">
    <source>
        <dbReference type="ARBA" id="ARBA00023306"/>
    </source>
</evidence>
<keyword evidence="3 10" id="KW-0328">Glycosyltransferase</keyword>
<comment type="similarity">
    <text evidence="10">Belongs to the glycosyltransferase 28 family. MurG subfamily.</text>
</comment>
<evidence type="ECO:0000256" key="4">
    <source>
        <dbReference type="ARBA" id="ARBA00022679"/>
    </source>
</evidence>
<evidence type="ECO:0000256" key="3">
    <source>
        <dbReference type="ARBA" id="ARBA00022676"/>
    </source>
</evidence>
<comment type="caution">
    <text evidence="10">Lacks conserved residue(s) required for the propagation of feature annotation.</text>
</comment>
<evidence type="ECO:0000256" key="5">
    <source>
        <dbReference type="ARBA" id="ARBA00022960"/>
    </source>
</evidence>
<keyword evidence="4 10" id="KW-0808">Transferase</keyword>
<dbReference type="SUPFAM" id="SSF53756">
    <property type="entry name" value="UDP-Glycosyltransferase/glycogen phosphorylase"/>
    <property type="match status" value="1"/>
</dbReference>
<dbReference type="RefSeq" id="WP_219874402.1">
    <property type="nucleotide sequence ID" value="NZ_JAHZIJ010000020.1"/>
</dbReference>
<feature type="binding site" evidence="10">
    <location>
        <begin position="11"/>
        <end position="13"/>
    </location>
    <ligand>
        <name>UDP-N-acetyl-alpha-D-glucosamine</name>
        <dbReference type="ChEBI" id="CHEBI:57705"/>
    </ligand>
</feature>
<sequence length="357" mass="39557">MRKIMFTGGGSAGHVTVNIALIPRFLEEGWSVDYIGSEHGIERELVSSIANVAYHPIATGKLRRYMDWQNVKDPFKVMKGVLQAYRLIRRGKPSVIFSKGGFVSVPVVLAAWLNKVPVIIHESDLTPGLANVISIPFAAGVCTTFPETAEHLKRDKCHYVGAIIREEISRGDAERGRAFCGFSERKPVVLIMGGSLGARSINESVRQALPALARQFQIVHLCGKGGIDASISHPGYMQFEYIHEGLQDVLAMSDLVISRAGSNSIFEFLSLSKPMLLIPLSKEQSRGDQLLNARSFEKSGFCEVLYEEQLTGEALVSALKQLYDSRHYYIDNMRKREARDALPAVYELISKAAKKSK</sequence>
<name>A0ABS7DBC4_9BACL</name>
<comment type="pathway">
    <text evidence="10">Cell wall biogenesis; peptidoglycan biosynthesis.</text>
</comment>
<proteinExistence type="inferred from homology"/>
<gene>
    <name evidence="10" type="primary">murG</name>
    <name evidence="13" type="ORF">K0T92_20405</name>
</gene>
<keyword evidence="14" id="KW-1185">Reference proteome</keyword>
<dbReference type="InterPro" id="IPR007235">
    <property type="entry name" value="Glyco_trans_28_C"/>
</dbReference>
<dbReference type="Proteomes" id="UP000812277">
    <property type="component" value="Unassembled WGS sequence"/>
</dbReference>
<evidence type="ECO:0000313" key="14">
    <source>
        <dbReference type="Proteomes" id="UP000812277"/>
    </source>
</evidence>
<keyword evidence="2 10" id="KW-0132">Cell division</keyword>
<keyword evidence="7 10" id="KW-0472">Membrane</keyword>
<evidence type="ECO:0000256" key="6">
    <source>
        <dbReference type="ARBA" id="ARBA00022984"/>
    </source>
</evidence>
<dbReference type="InterPro" id="IPR006009">
    <property type="entry name" value="GlcNAc_MurG"/>
</dbReference>
<reference evidence="13 14" key="1">
    <citation type="submission" date="2021-07" db="EMBL/GenBank/DDBJ databases">
        <title>Paenibacillus radiodurans sp. nov., isolated from the southeastern edge of Tengger Desert.</title>
        <authorList>
            <person name="Zhang G."/>
        </authorList>
    </citation>
    <scope>NUCLEOTIDE SEQUENCE [LARGE SCALE GENOMIC DNA]</scope>
    <source>
        <strain evidence="13 14">DT7-4</strain>
    </source>
</reference>
<dbReference type="PANTHER" id="PTHR21015">
    <property type="entry name" value="UDP-N-ACETYLGLUCOSAMINE--N-ACETYLMURAMYL-(PENTAPEPTIDE) PYROPHOSPHORYL-UNDECAPRENOL N-ACETYLGLUCOSAMINE TRANSFERASE 1"/>
    <property type="match status" value="1"/>
</dbReference>
<organism evidence="13 14">
    <name type="scientific">Paenibacillus oenotherae</name>
    <dbReference type="NCBI Taxonomy" id="1435645"/>
    <lineage>
        <taxon>Bacteria</taxon>
        <taxon>Bacillati</taxon>
        <taxon>Bacillota</taxon>
        <taxon>Bacilli</taxon>
        <taxon>Bacillales</taxon>
        <taxon>Paenibacillaceae</taxon>
        <taxon>Paenibacillus</taxon>
    </lineage>
</organism>
<dbReference type="EC" id="2.4.1.227" evidence="10"/>
<dbReference type="Pfam" id="PF03033">
    <property type="entry name" value="Glyco_transf_28"/>
    <property type="match status" value="1"/>
</dbReference>